<dbReference type="AlphaFoldDB" id="A0A812QN75"/>
<accession>A0A812QN75</accession>
<feature type="signal peptide" evidence="1">
    <location>
        <begin position="1"/>
        <end position="23"/>
    </location>
</feature>
<dbReference type="SUPFAM" id="SSF50156">
    <property type="entry name" value="PDZ domain-like"/>
    <property type="match status" value="1"/>
</dbReference>
<evidence type="ECO:0000256" key="1">
    <source>
        <dbReference type="SAM" id="SignalP"/>
    </source>
</evidence>
<evidence type="ECO:0000313" key="3">
    <source>
        <dbReference type="Proteomes" id="UP000604046"/>
    </source>
</evidence>
<reference evidence="2" key="1">
    <citation type="submission" date="2021-02" db="EMBL/GenBank/DDBJ databases">
        <authorList>
            <person name="Dougan E. K."/>
            <person name="Rhodes N."/>
            <person name="Thang M."/>
            <person name="Chan C."/>
        </authorList>
    </citation>
    <scope>NUCLEOTIDE SEQUENCE</scope>
</reference>
<gene>
    <name evidence="2" type="ORF">SNAT2548_LOCUS21543</name>
</gene>
<sequence>MRHRLLRWKRALCGVCVLSAVLDSPTLLGFAALRPRNAGTRVQVHATSGSEDEVWKAAYDAEMDRNELLQEQLRSLDIDGASEMPEACAVDWKDSYEKLAACNAELEEALRSGGGLQAGGRSTQQVQQAAAMKPLVFEIPLPQQGTERLELVRYFTDGREVAFYMIRACLPLGLQLTKCNSGPLKGAFLVEDVLEGGAASKGGVVLPGDILHAVTVVMDRANLGIKTEDFVSNIVGGLGRWRQTILDTSFINTVEDLVAQMQSNNAMGTDTELVLVFERDLSESPQPADAMEPVASDE</sequence>
<keyword evidence="1" id="KW-0732">Signal</keyword>
<evidence type="ECO:0000313" key="2">
    <source>
        <dbReference type="EMBL" id="CAE7395508.1"/>
    </source>
</evidence>
<evidence type="ECO:0008006" key="4">
    <source>
        <dbReference type="Google" id="ProtNLM"/>
    </source>
</evidence>
<feature type="chain" id="PRO_5032618485" description="PDZ domain-containing protein" evidence="1">
    <location>
        <begin position="24"/>
        <end position="298"/>
    </location>
</feature>
<dbReference type="EMBL" id="CAJNDS010002256">
    <property type="protein sequence ID" value="CAE7395508.1"/>
    <property type="molecule type" value="Genomic_DNA"/>
</dbReference>
<name>A0A812QN75_9DINO</name>
<keyword evidence="3" id="KW-1185">Reference proteome</keyword>
<protein>
    <recommendedName>
        <fullName evidence="4">PDZ domain-containing protein</fullName>
    </recommendedName>
</protein>
<comment type="caution">
    <text evidence="2">The sequence shown here is derived from an EMBL/GenBank/DDBJ whole genome shotgun (WGS) entry which is preliminary data.</text>
</comment>
<dbReference type="OrthoDB" id="409462at2759"/>
<dbReference type="Proteomes" id="UP000604046">
    <property type="component" value="Unassembled WGS sequence"/>
</dbReference>
<proteinExistence type="predicted"/>
<organism evidence="2 3">
    <name type="scientific">Symbiodinium natans</name>
    <dbReference type="NCBI Taxonomy" id="878477"/>
    <lineage>
        <taxon>Eukaryota</taxon>
        <taxon>Sar</taxon>
        <taxon>Alveolata</taxon>
        <taxon>Dinophyceae</taxon>
        <taxon>Suessiales</taxon>
        <taxon>Symbiodiniaceae</taxon>
        <taxon>Symbiodinium</taxon>
    </lineage>
</organism>
<dbReference type="InterPro" id="IPR036034">
    <property type="entry name" value="PDZ_sf"/>
</dbReference>